<dbReference type="NCBIfam" id="NF004046">
    <property type="entry name" value="PRK05563.1"/>
    <property type="match status" value="1"/>
</dbReference>
<evidence type="ECO:0000313" key="11">
    <source>
        <dbReference type="EMBL" id="GAO99194.1"/>
    </source>
</evidence>
<keyword evidence="12" id="KW-1185">Reference proteome</keyword>
<dbReference type="InterPro" id="IPR008921">
    <property type="entry name" value="DNA_pol3_clamp-load_cplx_C"/>
</dbReference>
<evidence type="ECO:0000256" key="1">
    <source>
        <dbReference type="ARBA" id="ARBA00006360"/>
    </source>
</evidence>
<dbReference type="RefSeq" id="WP_061992621.1">
    <property type="nucleotide sequence ID" value="NZ_DF967986.1"/>
</dbReference>
<evidence type="ECO:0000256" key="7">
    <source>
        <dbReference type="ARBA" id="ARBA00022932"/>
    </source>
</evidence>
<organism evidence="11 12">
    <name type="scientific">Fructobacillus ficulneus</name>
    <dbReference type="NCBI Taxonomy" id="157463"/>
    <lineage>
        <taxon>Bacteria</taxon>
        <taxon>Bacillati</taxon>
        <taxon>Bacillota</taxon>
        <taxon>Bacilli</taxon>
        <taxon>Lactobacillales</taxon>
        <taxon>Lactobacillaceae</taxon>
        <taxon>Fructobacillus</taxon>
    </lineage>
</organism>
<sequence>MAYQALYRVYRPKTFQDMVGQDVITKTLENAIEQKQTGHAYLFSGPRGTGKTSAAKIFARAVNGISPDQAGASHPDIIEIDAASNNGVDEIRSIRDSANYAPIEAPFKIYIIDEAHMLSTGAFNALLKTLEEPPAQVKFILATTEIQKMPATILSRTQRFEFKRLANQTIKDQMVKILQIENQAFDEPALDVIASAAEGGMRDALSILDQVIAFGPEKITVDNALTVTGSVQIDQLLAYLDKVLIHETAQALEVLSTILLAGKDANRFLADLMSALRDIMLVEIAPDLVKSTNQLAELKVFNQRLNQTDLQTMLVTIDDIKTQLAQSLQSDIYLEILTVKLSRVGQESVSPVGKEAEDSPAKPAVKEITQPQVSQAPSQMKTDQPVETPATESVHALDKKETAKSDLADSENQSDEGLQNLVNQADQSESPDQDIRPVKQSPQEPVATPAPVESVALPTIFTGQEPVQAVLSQAKRESLTHAQTIWSELVQGFAVKDQAVLQTAEPMAASQDALILAFDFPAILAATIENPTLLAKLGQELAKNNLPEVLVLRTKDEWFNDRAAYVQALKSGQASAIKLSDLEPHMIAGQVVNKVETEEVVAEETQPAETGFDLVAEAKNLFGDDLVVVTDSGDEEK</sequence>
<dbReference type="GO" id="GO:0003887">
    <property type="term" value="F:DNA-directed DNA polymerase activity"/>
    <property type="evidence" value="ECO:0007669"/>
    <property type="project" value="UniProtKB-KW"/>
</dbReference>
<dbReference type="InterPro" id="IPR003593">
    <property type="entry name" value="AAA+_ATPase"/>
</dbReference>
<dbReference type="Pfam" id="PF22608">
    <property type="entry name" value="DNAX_ATPase_lid"/>
    <property type="match status" value="1"/>
</dbReference>
<dbReference type="Proteomes" id="UP000253891">
    <property type="component" value="Unassembled WGS sequence"/>
</dbReference>
<feature type="region of interest" description="Disordered" evidence="9">
    <location>
        <begin position="347"/>
        <end position="450"/>
    </location>
</feature>
<dbReference type="GO" id="GO:0003677">
    <property type="term" value="F:DNA binding"/>
    <property type="evidence" value="ECO:0007669"/>
    <property type="project" value="InterPro"/>
</dbReference>
<keyword evidence="7" id="KW-0808">Transferase</keyword>
<dbReference type="InterPro" id="IPR050238">
    <property type="entry name" value="DNA_Rep/Repair_Clamp_Loader"/>
</dbReference>
<dbReference type="InterPro" id="IPR001270">
    <property type="entry name" value="ClpA/B"/>
</dbReference>
<evidence type="ECO:0000259" key="10">
    <source>
        <dbReference type="SMART" id="SM00382"/>
    </source>
</evidence>
<proteinExistence type="inferred from homology"/>
<evidence type="ECO:0000256" key="2">
    <source>
        <dbReference type="ARBA" id="ARBA00012417"/>
    </source>
</evidence>
<evidence type="ECO:0000256" key="9">
    <source>
        <dbReference type="SAM" id="MobiDB-lite"/>
    </source>
</evidence>
<evidence type="ECO:0000256" key="8">
    <source>
        <dbReference type="ARBA" id="ARBA00049244"/>
    </source>
</evidence>
<dbReference type="EC" id="2.7.7.7" evidence="2"/>
<dbReference type="InterPro" id="IPR027417">
    <property type="entry name" value="P-loop_NTPase"/>
</dbReference>
<evidence type="ECO:0000256" key="6">
    <source>
        <dbReference type="ARBA" id="ARBA00022840"/>
    </source>
</evidence>
<dbReference type="Pfam" id="PF13177">
    <property type="entry name" value="DNA_pol3_delta2"/>
    <property type="match status" value="1"/>
</dbReference>
<dbReference type="GO" id="GO:0009360">
    <property type="term" value="C:DNA polymerase III complex"/>
    <property type="evidence" value="ECO:0007669"/>
    <property type="project" value="InterPro"/>
</dbReference>
<dbReference type="CDD" id="cd00009">
    <property type="entry name" value="AAA"/>
    <property type="match status" value="1"/>
</dbReference>
<dbReference type="GO" id="GO:0046872">
    <property type="term" value="F:metal ion binding"/>
    <property type="evidence" value="ECO:0007669"/>
    <property type="project" value="UniProtKB-KW"/>
</dbReference>
<dbReference type="FunFam" id="1.10.8.60:FF:000013">
    <property type="entry name" value="DNA polymerase III subunit gamma/tau"/>
    <property type="match status" value="1"/>
</dbReference>
<dbReference type="SUPFAM" id="SSF48019">
    <property type="entry name" value="post-AAA+ oligomerization domain-like"/>
    <property type="match status" value="1"/>
</dbReference>
<reference evidence="11 12" key="1">
    <citation type="journal article" date="2015" name="BMC Genomics">
        <title>Comparative genomics of Fructobacillus spp. and Leuconostoc spp. reveals niche-specific evolution of Fructobacillus spp.</title>
        <authorList>
            <person name="Endo A."/>
            <person name="Tanizawa Y."/>
            <person name="Tanaka N."/>
            <person name="Maeno S."/>
            <person name="Kumar H."/>
            <person name="Shiwa Y."/>
            <person name="Okada S."/>
            <person name="Yoshikawa H."/>
            <person name="Dicks L."/>
            <person name="Nakagawa J."/>
            <person name="Arita M."/>
        </authorList>
    </citation>
    <scope>NUCLEOTIDE SEQUENCE [LARGE SCALE GENOMIC DNA]</scope>
    <source>
        <strain evidence="11 12">JCM 12225</strain>
    </source>
</reference>
<dbReference type="PANTHER" id="PTHR11669:SF0">
    <property type="entry name" value="PROTEIN STICHEL-LIKE 2"/>
    <property type="match status" value="1"/>
</dbReference>
<keyword evidence="6" id="KW-0067">ATP-binding</keyword>
<feature type="domain" description="AAA+ ATPase" evidence="10">
    <location>
        <begin position="37"/>
        <end position="166"/>
    </location>
</feature>
<evidence type="ECO:0000256" key="5">
    <source>
        <dbReference type="ARBA" id="ARBA00022833"/>
    </source>
</evidence>
<dbReference type="Gene3D" id="1.20.272.10">
    <property type="match status" value="1"/>
</dbReference>
<keyword evidence="7" id="KW-0239">DNA-directed DNA polymerase</keyword>
<dbReference type="GO" id="GO:0006261">
    <property type="term" value="P:DNA-templated DNA replication"/>
    <property type="evidence" value="ECO:0007669"/>
    <property type="project" value="TreeGrafter"/>
</dbReference>
<dbReference type="GO" id="GO:0005524">
    <property type="term" value="F:ATP binding"/>
    <property type="evidence" value="ECO:0007669"/>
    <property type="project" value="UniProtKB-KW"/>
</dbReference>
<feature type="compositionally biased region" description="Basic and acidic residues" evidence="9">
    <location>
        <begin position="395"/>
        <end position="407"/>
    </location>
</feature>
<keyword evidence="5" id="KW-0862">Zinc</keyword>
<dbReference type="PRINTS" id="PR00300">
    <property type="entry name" value="CLPPROTEASEA"/>
</dbReference>
<evidence type="ECO:0000256" key="4">
    <source>
        <dbReference type="ARBA" id="ARBA00022741"/>
    </source>
</evidence>
<keyword evidence="7" id="KW-0548">Nucleotidyltransferase</keyword>
<gene>
    <name evidence="11" type="ORF">FFIC_090160</name>
</gene>
<name>A0A0K8MH34_9LACO</name>
<dbReference type="SMART" id="SM00382">
    <property type="entry name" value="AAA"/>
    <property type="match status" value="1"/>
</dbReference>
<accession>A0A0K8MH34</accession>
<dbReference type="STRING" id="157463.GCA_001047075_00115"/>
<dbReference type="Gene3D" id="3.40.50.300">
    <property type="entry name" value="P-loop containing nucleotide triphosphate hydrolases"/>
    <property type="match status" value="1"/>
</dbReference>
<dbReference type="InterPro" id="IPR012763">
    <property type="entry name" value="DNA_pol_III_sug/sutau_N"/>
</dbReference>
<dbReference type="EMBL" id="DF967986">
    <property type="protein sequence ID" value="GAO99194.1"/>
    <property type="molecule type" value="Genomic_DNA"/>
</dbReference>
<evidence type="ECO:0000256" key="3">
    <source>
        <dbReference type="ARBA" id="ARBA00022723"/>
    </source>
</evidence>
<feature type="compositionally biased region" description="Polar residues" evidence="9">
    <location>
        <begin position="415"/>
        <end position="430"/>
    </location>
</feature>
<protein>
    <recommendedName>
        <fullName evidence="2">DNA-directed DNA polymerase</fullName>
        <ecNumber evidence="2">2.7.7.7</ecNumber>
    </recommendedName>
</protein>
<dbReference type="InterPro" id="IPR045085">
    <property type="entry name" value="HLD_clamp_pol_III_gamma_tau"/>
</dbReference>
<dbReference type="PANTHER" id="PTHR11669">
    <property type="entry name" value="REPLICATION FACTOR C / DNA POLYMERASE III GAMMA-TAU SUBUNIT"/>
    <property type="match status" value="1"/>
</dbReference>
<keyword evidence="4" id="KW-0547">Nucleotide-binding</keyword>
<dbReference type="CDD" id="cd18137">
    <property type="entry name" value="HLD_clamp_pol_III_gamma_tau"/>
    <property type="match status" value="1"/>
</dbReference>
<dbReference type="NCBIfam" id="TIGR02397">
    <property type="entry name" value="dnaX_nterm"/>
    <property type="match status" value="1"/>
</dbReference>
<dbReference type="SUPFAM" id="SSF52540">
    <property type="entry name" value="P-loop containing nucleoside triphosphate hydrolases"/>
    <property type="match status" value="1"/>
</dbReference>
<comment type="similarity">
    <text evidence="1">Belongs to the DnaX/STICHEL family.</text>
</comment>
<keyword evidence="3" id="KW-0479">Metal-binding</keyword>
<feature type="compositionally biased region" description="Polar residues" evidence="9">
    <location>
        <begin position="369"/>
        <end position="382"/>
    </location>
</feature>
<dbReference type="AlphaFoldDB" id="A0A0K8MH34"/>
<dbReference type="OrthoDB" id="9810148at2"/>
<comment type="catalytic activity">
    <reaction evidence="8">
        <text>DNA(n) + a 2'-deoxyribonucleoside 5'-triphosphate = DNA(n+1) + diphosphate</text>
        <dbReference type="Rhea" id="RHEA:22508"/>
        <dbReference type="Rhea" id="RHEA-COMP:17339"/>
        <dbReference type="Rhea" id="RHEA-COMP:17340"/>
        <dbReference type="ChEBI" id="CHEBI:33019"/>
        <dbReference type="ChEBI" id="CHEBI:61560"/>
        <dbReference type="ChEBI" id="CHEBI:173112"/>
        <dbReference type="EC" id="2.7.7.7"/>
    </reaction>
</comment>
<dbReference type="Gene3D" id="1.10.8.60">
    <property type="match status" value="1"/>
</dbReference>
<evidence type="ECO:0000313" key="12">
    <source>
        <dbReference type="Proteomes" id="UP000253891"/>
    </source>
</evidence>